<dbReference type="Pfam" id="PF00107">
    <property type="entry name" value="ADH_zinc_N"/>
    <property type="match status" value="1"/>
</dbReference>
<organism evidence="4 5">
    <name type="scientific">Arthrobacter rhombi</name>
    <dbReference type="NCBI Taxonomy" id="71253"/>
    <lineage>
        <taxon>Bacteria</taxon>
        <taxon>Bacillati</taxon>
        <taxon>Actinomycetota</taxon>
        <taxon>Actinomycetes</taxon>
        <taxon>Micrococcales</taxon>
        <taxon>Micrococcaceae</taxon>
        <taxon>Arthrobacter</taxon>
    </lineage>
</organism>
<dbReference type="CDD" id="cd05276">
    <property type="entry name" value="p53_inducible_oxidoreductase"/>
    <property type="match status" value="1"/>
</dbReference>
<sequence>MIEGTLVLSPNTAADLPTIMRAVEYSGPGGSEVIRIAERPVPVPGPGEVLIRVAAAGLNRADVAQRQGNYPPPEGASDVPGLEVSGTIAACGPGVNGYDDDEPVCALLAGGGYAEYVAVAAVQVLPVPRGVGLVEAAALPEVASTVWSNLFMEAGLSAGEWALIHGGAGGIGTMATQLATAYGARVVVTAGSDEKIEYCRGFGAVEGINYREEDFVERMRAFSDGHGADVVLDIMGAKYLKQNLEVLAPDGRLVIIALQGGAKAEISLARLMTRRLRVIGTTLRARSLEAKGRVVDGVRAGVWPAVEAGTVRPVVEKTFPLAEAAAAHDYFNSGEHRGKILLTI</sequence>
<reference evidence="4 5" key="1">
    <citation type="submission" date="2017-02" db="EMBL/GenBank/DDBJ databases">
        <authorList>
            <person name="Peterson S.W."/>
        </authorList>
    </citation>
    <scope>NUCLEOTIDE SEQUENCE [LARGE SCALE GENOMIC DNA]</scope>
    <source>
        <strain evidence="4 5">B Ar 00.02</strain>
    </source>
</reference>
<evidence type="ECO:0000256" key="2">
    <source>
        <dbReference type="ARBA" id="ARBA00023002"/>
    </source>
</evidence>
<dbReference type="PANTHER" id="PTHR48106">
    <property type="entry name" value="QUINONE OXIDOREDUCTASE PIG3-RELATED"/>
    <property type="match status" value="1"/>
</dbReference>
<dbReference type="GO" id="GO:0070402">
    <property type="term" value="F:NADPH binding"/>
    <property type="evidence" value="ECO:0007669"/>
    <property type="project" value="TreeGrafter"/>
</dbReference>
<dbReference type="NCBIfam" id="TIGR02824">
    <property type="entry name" value="quinone_pig3"/>
    <property type="match status" value="1"/>
</dbReference>
<dbReference type="InterPro" id="IPR036291">
    <property type="entry name" value="NAD(P)-bd_dom_sf"/>
</dbReference>
<dbReference type="Gene3D" id="3.40.50.720">
    <property type="entry name" value="NAD(P)-binding Rossmann-like Domain"/>
    <property type="match status" value="1"/>
</dbReference>
<proteinExistence type="predicted"/>
<keyword evidence="5" id="KW-1185">Reference proteome</keyword>
<dbReference type="Pfam" id="PF08240">
    <property type="entry name" value="ADH_N"/>
    <property type="match status" value="1"/>
</dbReference>
<evidence type="ECO:0000256" key="1">
    <source>
        <dbReference type="ARBA" id="ARBA00022857"/>
    </source>
</evidence>
<feature type="domain" description="Enoyl reductase (ER)" evidence="3">
    <location>
        <begin position="29"/>
        <end position="342"/>
    </location>
</feature>
<dbReference type="Gene3D" id="3.90.180.10">
    <property type="entry name" value="Medium-chain alcohol dehydrogenases, catalytic domain"/>
    <property type="match status" value="1"/>
</dbReference>
<dbReference type="SUPFAM" id="SSF51735">
    <property type="entry name" value="NAD(P)-binding Rossmann-fold domains"/>
    <property type="match status" value="1"/>
</dbReference>
<dbReference type="EMBL" id="FUHW01000013">
    <property type="protein sequence ID" value="SJM52063.1"/>
    <property type="molecule type" value="Genomic_DNA"/>
</dbReference>
<dbReference type="PANTHER" id="PTHR48106:SF8">
    <property type="entry name" value="OS02G0805600 PROTEIN"/>
    <property type="match status" value="1"/>
</dbReference>
<protein>
    <submittedName>
        <fullName evidence="4">Quinone oxidoreductase</fullName>
        <ecNumber evidence="4">1.6.5.5</ecNumber>
    </submittedName>
</protein>
<dbReference type="InterPro" id="IPR014189">
    <property type="entry name" value="Quinone_OxRdtase_PIG3"/>
</dbReference>
<dbReference type="InterPro" id="IPR011032">
    <property type="entry name" value="GroES-like_sf"/>
</dbReference>
<keyword evidence="2 4" id="KW-0560">Oxidoreductase</keyword>
<dbReference type="SUPFAM" id="SSF50129">
    <property type="entry name" value="GroES-like"/>
    <property type="match status" value="1"/>
</dbReference>
<dbReference type="InterPro" id="IPR013149">
    <property type="entry name" value="ADH-like_C"/>
</dbReference>
<name>A0A1R4F897_9MICC</name>
<evidence type="ECO:0000313" key="5">
    <source>
        <dbReference type="Proteomes" id="UP000195913"/>
    </source>
</evidence>
<dbReference type="Proteomes" id="UP000195913">
    <property type="component" value="Unassembled WGS sequence"/>
</dbReference>
<gene>
    <name evidence="4" type="ORF">FM101_02690</name>
</gene>
<evidence type="ECO:0000313" key="4">
    <source>
        <dbReference type="EMBL" id="SJM52063.1"/>
    </source>
</evidence>
<dbReference type="SMART" id="SM00829">
    <property type="entry name" value="PKS_ER"/>
    <property type="match status" value="1"/>
</dbReference>
<dbReference type="EC" id="1.6.5.5" evidence="4"/>
<keyword evidence="1" id="KW-0521">NADP</keyword>
<evidence type="ECO:0000259" key="3">
    <source>
        <dbReference type="SMART" id="SM00829"/>
    </source>
</evidence>
<dbReference type="GO" id="GO:0003960">
    <property type="term" value="F:quinone reductase (NADPH) activity"/>
    <property type="evidence" value="ECO:0007669"/>
    <property type="project" value="UniProtKB-EC"/>
</dbReference>
<accession>A0A1R4F897</accession>
<dbReference type="AlphaFoldDB" id="A0A1R4F897"/>
<dbReference type="InterPro" id="IPR013154">
    <property type="entry name" value="ADH-like_N"/>
</dbReference>
<dbReference type="InterPro" id="IPR020843">
    <property type="entry name" value="ER"/>
</dbReference>